<dbReference type="SUPFAM" id="SSF51306">
    <property type="entry name" value="LexA/Signal peptidase"/>
    <property type="match status" value="1"/>
</dbReference>
<feature type="compositionally biased region" description="Low complexity" evidence="5">
    <location>
        <begin position="14"/>
        <end position="24"/>
    </location>
</feature>
<evidence type="ECO:0000256" key="3">
    <source>
        <dbReference type="ARBA" id="ARBA00022989"/>
    </source>
</evidence>
<dbReference type="RefSeq" id="WP_130169837.1">
    <property type="nucleotide sequence ID" value="NZ_SHMR01000001.1"/>
</dbReference>
<evidence type="ECO:0000313" key="8">
    <source>
        <dbReference type="Proteomes" id="UP000292704"/>
    </source>
</evidence>
<comment type="subcellular location">
    <subcellularLocation>
        <location evidence="1">Membrane</location>
    </subcellularLocation>
</comment>
<feature type="compositionally biased region" description="Basic and acidic residues" evidence="5">
    <location>
        <begin position="41"/>
        <end position="62"/>
    </location>
</feature>
<evidence type="ECO:0000256" key="4">
    <source>
        <dbReference type="ARBA" id="ARBA00023136"/>
    </source>
</evidence>
<gene>
    <name evidence="7" type="ORF">ELS17_05405</name>
</gene>
<dbReference type="GO" id="GO:0016020">
    <property type="term" value="C:membrane"/>
    <property type="evidence" value="ECO:0007669"/>
    <property type="project" value="UniProtKB-SubCell"/>
</dbReference>
<sequence length="305" mass="31827">MDGPDGGTRDDDPTGPSDGRSGPDSARRADPGDRAATPTDRAPDRRDRATDDDRGTSTHDDGVAIEDGIGRWLLETDDWRVTTCRDVAASLAIIATIGLLLFAVGGTWPPFVAVESGSMEPNIQKGDLVFVVDDDRFAGENAVDGTGVVTLESGRENGHEKFASAGDVIVFVPNGDPTKTPTIHRAHFWVERGERWVETKADPGSLNGATCDEITTCPAPHDGFVTKGDANPGYDQLPRSGAETTVVSPDWITGKAMVRAPWVGELRLAVGSAGAATGLGPTGTFVATGTIALVLFGMAAGDGSQ</sequence>
<dbReference type="PANTHER" id="PTHR10806:SF6">
    <property type="entry name" value="SIGNAL PEPTIDASE COMPLEX CATALYTIC SUBUNIT SEC11"/>
    <property type="match status" value="1"/>
</dbReference>
<organism evidence="7 8">
    <name type="scientific">Natrinema altunense</name>
    <dbReference type="NCBI Taxonomy" id="222984"/>
    <lineage>
        <taxon>Archaea</taxon>
        <taxon>Methanobacteriati</taxon>
        <taxon>Methanobacteriota</taxon>
        <taxon>Stenosarchaea group</taxon>
        <taxon>Halobacteria</taxon>
        <taxon>Halobacteriales</taxon>
        <taxon>Natrialbaceae</taxon>
        <taxon>Natrinema</taxon>
    </lineage>
</organism>
<dbReference type="STRING" id="222984.GCA_000731985_02165"/>
<dbReference type="Proteomes" id="UP000292704">
    <property type="component" value="Unassembled WGS sequence"/>
</dbReference>
<evidence type="ECO:0000256" key="5">
    <source>
        <dbReference type="SAM" id="MobiDB-lite"/>
    </source>
</evidence>
<dbReference type="OrthoDB" id="4822at2157"/>
<reference evidence="7 8" key="1">
    <citation type="submission" date="2019-02" db="EMBL/GenBank/DDBJ databases">
        <title>Genome analysis provides insights into bioremediation potentialities and Haloocin production by Natrinema altunense strain 4.1R isolated from Chott Douz in Tunisian desert.</title>
        <authorList>
            <person name="Najjari A."/>
            <person name="Youssef N."/>
            <person name="Ben Dhia O."/>
            <person name="Ferjani R."/>
            <person name="El Hidri D."/>
            <person name="Ouzari H.I."/>
            <person name="Cherif A."/>
        </authorList>
    </citation>
    <scope>NUCLEOTIDE SEQUENCE [LARGE SCALE GENOMIC DNA]</scope>
    <source>
        <strain evidence="7 8">4.1R</strain>
    </source>
</reference>
<comment type="caution">
    <text evidence="7">The sequence shown here is derived from an EMBL/GenBank/DDBJ whole genome shotgun (WGS) entry which is preliminary data.</text>
</comment>
<protein>
    <submittedName>
        <fullName evidence="7">S26 family signal peptidase</fullName>
    </submittedName>
</protein>
<dbReference type="InterPro" id="IPR036286">
    <property type="entry name" value="LexA/Signal_pep-like_sf"/>
</dbReference>
<dbReference type="InterPro" id="IPR019533">
    <property type="entry name" value="Peptidase_S26"/>
</dbReference>
<name>A0A482Y3K7_9EURY</name>
<evidence type="ECO:0000256" key="6">
    <source>
        <dbReference type="SAM" id="Phobius"/>
    </source>
</evidence>
<dbReference type="AlphaFoldDB" id="A0A482Y3K7"/>
<evidence type="ECO:0000256" key="1">
    <source>
        <dbReference type="ARBA" id="ARBA00004370"/>
    </source>
</evidence>
<keyword evidence="2 6" id="KW-0812">Transmembrane</keyword>
<feature type="transmembrane region" description="Helical" evidence="6">
    <location>
        <begin position="87"/>
        <end position="108"/>
    </location>
</feature>
<proteinExistence type="predicted"/>
<keyword evidence="3 6" id="KW-1133">Transmembrane helix</keyword>
<evidence type="ECO:0000313" key="7">
    <source>
        <dbReference type="EMBL" id="RZH68894.1"/>
    </source>
</evidence>
<evidence type="ECO:0000256" key="2">
    <source>
        <dbReference type="ARBA" id="ARBA00022692"/>
    </source>
</evidence>
<keyword evidence="4 6" id="KW-0472">Membrane</keyword>
<feature type="region of interest" description="Disordered" evidence="5">
    <location>
        <begin position="1"/>
        <end position="63"/>
    </location>
</feature>
<dbReference type="EMBL" id="SHMR01000001">
    <property type="protein sequence ID" value="RZH68894.1"/>
    <property type="molecule type" value="Genomic_DNA"/>
</dbReference>
<dbReference type="CDD" id="cd06530">
    <property type="entry name" value="S26_SPase_I"/>
    <property type="match status" value="1"/>
</dbReference>
<dbReference type="GO" id="GO:0004252">
    <property type="term" value="F:serine-type endopeptidase activity"/>
    <property type="evidence" value="ECO:0007669"/>
    <property type="project" value="InterPro"/>
</dbReference>
<dbReference type="PANTHER" id="PTHR10806">
    <property type="entry name" value="SIGNAL PEPTIDASE COMPLEX CATALYTIC SUBUNIT SEC11"/>
    <property type="match status" value="1"/>
</dbReference>
<accession>A0A482Y3K7</accession>
<dbReference type="GO" id="GO:0006465">
    <property type="term" value="P:signal peptide processing"/>
    <property type="evidence" value="ECO:0007669"/>
    <property type="project" value="InterPro"/>
</dbReference>
<dbReference type="InterPro" id="IPR001733">
    <property type="entry name" value="Peptidase_S26B"/>
</dbReference>